<proteinExistence type="predicted"/>
<evidence type="ECO:0000313" key="4">
    <source>
        <dbReference type="Proteomes" id="UP001595945"/>
    </source>
</evidence>
<accession>A0ABD5Q425</accession>
<name>A0ABD5Q425_9EURY</name>
<dbReference type="PANTHER" id="PTHR43689">
    <property type="entry name" value="HYDROLASE"/>
    <property type="match status" value="1"/>
</dbReference>
<dbReference type="SUPFAM" id="SSF53474">
    <property type="entry name" value="alpha/beta-Hydrolases"/>
    <property type="match status" value="1"/>
</dbReference>
<comment type="caution">
    <text evidence="3">The sequence shown here is derived from an EMBL/GenBank/DDBJ whole genome shotgun (WGS) entry which is preliminary data.</text>
</comment>
<evidence type="ECO:0000259" key="2">
    <source>
        <dbReference type="Pfam" id="PF00561"/>
    </source>
</evidence>
<dbReference type="Pfam" id="PF00561">
    <property type="entry name" value="Abhydrolase_1"/>
    <property type="match status" value="1"/>
</dbReference>
<dbReference type="RefSeq" id="WP_254268921.1">
    <property type="nucleotide sequence ID" value="NZ_CP100400.1"/>
</dbReference>
<reference evidence="3 4" key="1">
    <citation type="journal article" date="2019" name="Int. J. Syst. Evol. Microbiol.">
        <title>The Global Catalogue of Microorganisms (GCM) 10K type strain sequencing project: providing services to taxonomists for standard genome sequencing and annotation.</title>
        <authorList>
            <consortium name="The Broad Institute Genomics Platform"/>
            <consortium name="The Broad Institute Genome Sequencing Center for Infectious Disease"/>
            <person name="Wu L."/>
            <person name="Ma J."/>
        </authorList>
    </citation>
    <scope>NUCLEOTIDE SEQUENCE [LARGE SCALE GENOMIC DNA]</scope>
    <source>
        <strain evidence="3 4">XZYJ18</strain>
    </source>
</reference>
<dbReference type="GO" id="GO:0016787">
    <property type="term" value="F:hydrolase activity"/>
    <property type="evidence" value="ECO:0007669"/>
    <property type="project" value="UniProtKB-KW"/>
</dbReference>
<organism evidence="3 4">
    <name type="scientific">Halorussus aquaticus</name>
    <dbReference type="NCBI Taxonomy" id="2953748"/>
    <lineage>
        <taxon>Archaea</taxon>
        <taxon>Methanobacteriati</taxon>
        <taxon>Methanobacteriota</taxon>
        <taxon>Stenosarchaea group</taxon>
        <taxon>Halobacteria</taxon>
        <taxon>Halobacteriales</taxon>
        <taxon>Haladaptataceae</taxon>
        <taxon>Halorussus</taxon>
    </lineage>
</organism>
<dbReference type="AlphaFoldDB" id="A0ABD5Q425"/>
<dbReference type="EMBL" id="JBHSHT010000002">
    <property type="protein sequence ID" value="MFC4825416.1"/>
    <property type="molecule type" value="Genomic_DNA"/>
</dbReference>
<dbReference type="InterPro" id="IPR000073">
    <property type="entry name" value="AB_hydrolase_1"/>
</dbReference>
<evidence type="ECO:0000256" key="1">
    <source>
        <dbReference type="SAM" id="MobiDB-lite"/>
    </source>
</evidence>
<sequence>MRTRASESSRPESEPDGEQVATVALDDDRRLAYAEYGRADGAPVVFLHGTPGSRRLGELLDAAARERGIRILAPDRPGYGRSSPRPTRSVTDAGEFVGAVLDDADVPEAGLVAFSGGAPYALATAATRPERVGRVDVVAGATPPEVGGETPAVQRLLSGLATTTPLVLRGLLRGQAWLAGRLDPSFVVAQYTTGDAESVPDDAAAVVKTDFVEAFARHRRGAVTEFRHAATDWGIRFDDIEAEVRLWHGENDANVPIDGVRRLEERIPTAELRAFEDADHLGTLLRTVPDVLAEHR</sequence>
<keyword evidence="3" id="KW-0378">Hydrolase</keyword>
<evidence type="ECO:0000313" key="3">
    <source>
        <dbReference type="EMBL" id="MFC4825416.1"/>
    </source>
</evidence>
<dbReference type="Gene3D" id="3.40.50.1820">
    <property type="entry name" value="alpha/beta hydrolase"/>
    <property type="match status" value="1"/>
</dbReference>
<feature type="compositionally biased region" description="Basic and acidic residues" evidence="1">
    <location>
        <begin position="1"/>
        <end position="13"/>
    </location>
</feature>
<dbReference type="Proteomes" id="UP001595945">
    <property type="component" value="Unassembled WGS sequence"/>
</dbReference>
<feature type="region of interest" description="Disordered" evidence="1">
    <location>
        <begin position="1"/>
        <end position="24"/>
    </location>
</feature>
<dbReference type="GeneID" id="73043868"/>
<gene>
    <name evidence="3" type="ORF">ACFO9K_14230</name>
</gene>
<dbReference type="PRINTS" id="PR00111">
    <property type="entry name" value="ABHYDROLASE"/>
</dbReference>
<dbReference type="PANTHER" id="PTHR43689:SF8">
    <property type="entry name" value="ALPHA_BETA-HYDROLASES SUPERFAMILY PROTEIN"/>
    <property type="match status" value="1"/>
</dbReference>
<protein>
    <submittedName>
        <fullName evidence="3">Alpha/beta fold hydrolase</fullName>
    </submittedName>
</protein>
<dbReference type="InterPro" id="IPR029058">
    <property type="entry name" value="AB_hydrolase_fold"/>
</dbReference>
<keyword evidence="4" id="KW-1185">Reference proteome</keyword>
<feature type="domain" description="AB hydrolase-1" evidence="2">
    <location>
        <begin position="43"/>
        <end position="282"/>
    </location>
</feature>